<dbReference type="RefSeq" id="WP_305009041.1">
    <property type="nucleotide sequence ID" value="NZ_JAUQSY010000022.1"/>
</dbReference>
<evidence type="ECO:0000256" key="1">
    <source>
        <dbReference type="SAM" id="Coils"/>
    </source>
</evidence>
<name>A0ABT9BIT1_9BACT</name>
<dbReference type="InterPro" id="IPR036737">
    <property type="entry name" value="OmpA-like_sf"/>
</dbReference>
<keyword evidence="2" id="KW-1133">Transmembrane helix</keyword>
<sequence length="232" mass="26955">MKQSKDFFWPSYVDLMTALFLTMLVLFVLSYKLFRDKQAGLEQANARLEVQLKEKKKLDEIKEALQKLEDPRYFIYNKDFKRYELSFDVAFDSNSPVLKEEYKARLISAGRFLVKQLSALNKADSIQYLVVIEGRTARYNTRLPNGTYSYNTPLNYDGAATRQLSYLRALAVYQLWRDADIEFPAPRYEVVPAGSGFGGVNRYRDAQEELNKRFIIQIQPKIGSINGQSVRR</sequence>
<keyword evidence="1" id="KW-0175">Coiled coil</keyword>
<organism evidence="3 4">
    <name type="scientific">Hymenobacter aranciens</name>
    <dbReference type="NCBI Taxonomy" id="3063996"/>
    <lineage>
        <taxon>Bacteria</taxon>
        <taxon>Pseudomonadati</taxon>
        <taxon>Bacteroidota</taxon>
        <taxon>Cytophagia</taxon>
        <taxon>Cytophagales</taxon>
        <taxon>Hymenobacteraceae</taxon>
        <taxon>Hymenobacter</taxon>
    </lineage>
</organism>
<feature type="coiled-coil region" evidence="1">
    <location>
        <begin position="38"/>
        <end position="68"/>
    </location>
</feature>
<keyword evidence="4" id="KW-1185">Reference proteome</keyword>
<evidence type="ECO:0000256" key="2">
    <source>
        <dbReference type="SAM" id="Phobius"/>
    </source>
</evidence>
<evidence type="ECO:0000313" key="4">
    <source>
        <dbReference type="Proteomes" id="UP001176429"/>
    </source>
</evidence>
<dbReference type="EMBL" id="JAUQSY010000022">
    <property type="protein sequence ID" value="MDO7877599.1"/>
    <property type="molecule type" value="Genomic_DNA"/>
</dbReference>
<proteinExistence type="predicted"/>
<dbReference type="SUPFAM" id="SSF103088">
    <property type="entry name" value="OmpA-like"/>
    <property type="match status" value="1"/>
</dbReference>
<accession>A0ABT9BIT1</accession>
<keyword evidence="2" id="KW-0472">Membrane</keyword>
<evidence type="ECO:0008006" key="5">
    <source>
        <dbReference type="Google" id="ProtNLM"/>
    </source>
</evidence>
<comment type="caution">
    <text evidence="3">The sequence shown here is derived from an EMBL/GenBank/DDBJ whole genome shotgun (WGS) entry which is preliminary data.</text>
</comment>
<feature type="transmembrane region" description="Helical" evidence="2">
    <location>
        <begin position="12"/>
        <end position="34"/>
    </location>
</feature>
<protein>
    <recommendedName>
        <fullName evidence="5">OmpA-like domain-containing protein</fullName>
    </recommendedName>
</protein>
<dbReference type="Gene3D" id="3.30.1330.60">
    <property type="entry name" value="OmpA-like domain"/>
    <property type="match status" value="1"/>
</dbReference>
<gene>
    <name evidence="3" type="ORF">Q5H93_22865</name>
</gene>
<evidence type="ECO:0000313" key="3">
    <source>
        <dbReference type="EMBL" id="MDO7877599.1"/>
    </source>
</evidence>
<keyword evidence="2" id="KW-0812">Transmembrane</keyword>
<reference evidence="3" key="1">
    <citation type="submission" date="2023-07" db="EMBL/GenBank/DDBJ databases">
        <authorList>
            <person name="Kim M.K."/>
        </authorList>
    </citation>
    <scope>NUCLEOTIDE SEQUENCE</scope>
    <source>
        <strain evidence="3">ASUV-10-1</strain>
    </source>
</reference>
<dbReference type="Proteomes" id="UP001176429">
    <property type="component" value="Unassembled WGS sequence"/>
</dbReference>